<evidence type="ECO:0000313" key="3">
    <source>
        <dbReference type="Proteomes" id="UP000633814"/>
    </source>
</evidence>
<organism evidence="2 3">
    <name type="scientific">Alishewanella maricola</name>
    <dbReference type="NCBI Taxonomy" id="2795740"/>
    <lineage>
        <taxon>Bacteria</taxon>
        <taxon>Pseudomonadati</taxon>
        <taxon>Pseudomonadota</taxon>
        <taxon>Gammaproteobacteria</taxon>
        <taxon>Alteromonadales</taxon>
        <taxon>Alteromonadaceae</taxon>
        <taxon>Alishewanella</taxon>
    </lineage>
</organism>
<feature type="compositionally biased region" description="Basic and acidic residues" evidence="1">
    <location>
        <begin position="91"/>
        <end position="101"/>
    </location>
</feature>
<sequence length="587" mass="66182">MSKKRKVSSSLQRQQSKRQKLEAVKGKAKTRQIGTDEKQKKMPKADSSAKPGIFTRPDYKAALEKASSGSSSKKKKPKIKSRFFKEVPNTLRDDGPSDKDIAEHNLNALEMATIPRPEKVSEQHMPSLLFRFTMAITALSESKLSFAAAALYIVLCNLLSRFLLVRVATAYGSYNVEVNVSGLIVGEPSTNKSPVFQKVLERARDLISKAKKQGSEKTIFDTEKEKIQRKEARKKLEQAQKIRAEDPKKAMEFEAEARSILSQAENTVSRKNFIISKCTLASLVRKVSKTDDPLLMVHEEAGDLLKLTQKAGDPTKEFYIGLMDGNSIENYENAHHEFDTAGKRLSILGAVQPEVISKIVISVNDGLIQRFPIIAYENTVSEQKITLNASQVEKNFETWNKVLTNLTTHPEKRFEIELTKAAQQELSSLKNHFGTRINDKQTHTILKGLFGKRLSFIVSIAAANAFIRNRGFKDLIIESEDIKLAARYAELNEEHFKIAFGFNEVTQEKRALELLNRIMFSKFAKEKFTASQIAKNEWRGFKASTSVEELLNVLKDYKLAYQLKPAATQDGGRPTVYWAINTDLLEN</sequence>
<accession>A0ABS8C5V7</accession>
<feature type="compositionally biased region" description="Basic and acidic residues" evidence="1">
    <location>
        <begin position="34"/>
        <end position="44"/>
    </location>
</feature>
<dbReference type="Pfam" id="PF13148">
    <property type="entry name" value="DUF3987"/>
    <property type="match status" value="1"/>
</dbReference>
<gene>
    <name evidence="2" type="ORF">JAO78_012945</name>
</gene>
<comment type="caution">
    <text evidence="2">The sequence shown here is derived from an EMBL/GenBank/DDBJ whole genome shotgun (WGS) entry which is preliminary data.</text>
</comment>
<dbReference type="InterPro" id="IPR025048">
    <property type="entry name" value="DUF3987"/>
</dbReference>
<dbReference type="RefSeq" id="WP_226751780.1">
    <property type="nucleotide sequence ID" value="NZ_JAEINI020000009.1"/>
</dbReference>
<feature type="region of interest" description="Disordered" evidence="1">
    <location>
        <begin position="1"/>
        <end position="101"/>
    </location>
</feature>
<dbReference type="Proteomes" id="UP000633814">
    <property type="component" value="Unassembled WGS sequence"/>
</dbReference>
<keyword evidence="3" id="KW-1185">Reference proteome</keyword>
<evidence type="ECO:0000256" key="1">
    <source>
        <dbReference type="SAM" id="MobiDB-lite"/>
    </source>
</evidence>
<reference evidence="2 3" key="1">
    <citation type="submission" date="2021-10" db="EMBL/GenBank/DDBJ databases">
        <title>Alishewanella koreense sp. nov. isolated from seawater of southwestern coast in South Korea and the proposal for the reclassification of Rheinheimera perlucida and Rheinheimera tuosuensis as Arsukibacterium perlucida and Arsukibacterium tuosuensis.</title>
        <authorList>
            <person name="Kim K.H."/>
            <person name="Ruan W."/>
            <person name="Kim K.R."/>
            <person name="Baek J.H."/>
            <person name="Jeon C.O."/>
        </authorList>
    </citation>
    <scope>NUCLEOTIDE SEQUENCE [LARGE SCALE GENOMIC DNA]</scope>
    <source>
        <strain evidence="2 3">16-MA</strain>
    </source>
</reference>
<name>A0ABS8C5V7_9ALTE</name>
<evidence type="ECO:0000313" key="2">
    <source>
        <dbReference type="EMBL" id="MCB5227719.1"/>
    </source>
</evidence>
<feature type="compositionally biased region" description="Basic residues" evidence="1">
    <location>
        <begin position="72"/>
        <end position="82"/>
    </location>
</feature>
<protein>
    <submittedName>
        <fullName evidence="2">DUF3987 domain-containing protein</fullName>
    </submittedName>
</protein>
<proteinExistence type="predicted"/>
<dbReference type="EMBL" id="JAEINI020000009">
    <property type="protein sequence ID" value="MCB5227719.1"/>
    <property type="molecule type" value="Genomic_DNA"/>
</dbReference>